<dbReference type="PROSITE" id="PS50835">
    <property type="entry name" value="IG_LIKE"/>
    <property type="match status" value="1"/>
</dbReference>
<protein>
    <recommendedName>
        <fullName evidence="4">Ig-like domain-containing protein</fullName>
    </recommendedName>
</protein>
<dbReference type="InterPro" id="IPR013106">
    <property type="entry name" value="Ig_V-set"/>
</dbReference>
<reference evidence="5" key="1">
    <citation type="submission" date="2025-08" db="UniProtKB">
        <authorList>
            <consortium name="Ensembl"/>
        </authorList>
    </citation>
    <scope>IDENTIFICATION</scope>
</reference>
<accession>A0A8C8S0F1</accession>
<dbReference type="GO" id="GO:0038023">
    <property type="term" value="F:signaling receptor activity"/>
    <property type="evidence" value="ECO:0007669"/>
    <property type="project" value="TreeGrafter"/>
</dbReference>
<dbReference type="Ensembl" id="ENSPCET00000013889.1">
    <property type="protein sequence ID" value="ENSPCEP00000013397.1"/>
    <property type="gene ID" value="ENSPCEG00000010626.1"/>
</dbReference>
<dbReference type="InterPro" id="IPR013783">
    <property type="entry name" value="Ig-like_fold"/>
</dbReference>
<dbReference type="AlphaFoldDB" id="A0A8C8S0F1"/>
<evidence type="ECO:0000259" key="4">
    <source>
        <dbReference type="PROSITE" id="PS50835"/>
    </source>
</evidence>
<dbReference type="InterPro" id="IPR052314">
    <property type="entry name" value="Immune_rcpt_domain"/>
</dbReference>
<evidence type="ECO:0000313" key="5">
    <source>
        <dbReference type="Ensembl" id="ENSPCEP00000013397.1"/>
    </source>
</evidence>
<dbReference type="InterPro" id="IPR036179">
    <property type="entry name" value="Ig-like_dom_sf"/>
</dbReference>
<evidence type="ECO:0000256" key="2">
    <source>
        <dbReference type="ARBA" id="ARBA00023157"/>
    </source>
</evidence>
<name>A0A8C8S0F1_9SAUR</name>
<dbReference type="GO" id="GO:0009986">
    <property type="term" value="C:cell surface"/>
    <property type="evidence" value="ECO:0007669"/>
    <property type="project" value="TreeGrafter"/>
</dbReference>
<keyword evidence="1" id="KW-0732">Signal</keyword>
<dbReference type="SUPFAM" id="SSF48726">
    <property type="entry name" value="Immunoglobulin"/>
    <property type="match status" value="1"/>
</dbReference>
<evidence type="ECO:0000256" key="3">
    <source>
        <dbReference type="ARBA" id="ARBA00023319"/>
    </source>
</evidence>
<keyword evidence="2" id="KW-1015">Disulfide bond</keyword>
<proteinExistence type="predicted"/>
<sequence>FSQSPTYDLGPLKTNCFGLRVFSVMGSPVTSTVKEGDSISLNCSCPDMDNSGRNFTWCKICHPVVSVEFPQVINIQGRTMIQIDWRSRVVRVTLTKLQLRDSGKYHCESHLQGSTTLLKMITLNVLGDQEILIPWWMGIQARKYRKQLGRSYSCSISNMTENGNS</sequence>
<dbReference type="Pfam" id="PF07686">
    <property type="entry name" value="V-set"/>
    <property type="match status" value="1"/>
</dbReference>
<keyword evidence="6" id="KW-1185">Reference proteome</keyword>
<keyword evidence="3" id="KW-0393">Immunoglobulin domain</keyword>
<dbReference type="PANTHER" id="PTHR16423">
    <property type="entry name" value="TREM-LIKE TRANSCRIPT PROTEIN"/>
    <property type="match status" value="1"/>
</dbReference>
<dbReference type="InterPro" id="IPR007110">
    <property type="entry name" value="Ig-like_dom"/>
</dbReference>
<dbReference type="SMART" id="SM00409">
    <property type="entry name" value="IG"/>
    <property type="match status" value="1"/>
</dbReference>
<organism evidence="5 6">
    <name type="scientific">Pelusios castaneus</name>
    <name type="common">West African mud turtle</name>
    <dbReference type="NCBI Taxonomy" id="367368"/>
    <lineage>
        <taxon>Eukaryota</taxon>
        <taxon>Metazoa</taxon>
        <taxon>Chordata</taxon>
        <taxon>Craniata</taxon>
        <taxon>Vertebrata</taxon>
        <taxon>Euteleostomi</taxon>
        <taxon>Archelosauria</taxon>
        <taxon>Testudinata</taxon>
        <taxon>Testudines</taxon>
        <taxon>Pleurodira</taxon>
        <taxon>Pelomedusidae</taxon>
        <taxon>Pelusios</taxon>
    </lineage>
</organism>
<reference evidence="5" key="2">
    <citation type="submission" date="2025-09" db="UniProtKB">
        <authorList>
            <consortium name="Ensembl"/>
        </authorList>
    </citation>
    <scope>IDENTIFICATION</scope>
</reference>
<evidence type="ECO:0000256" key="1">
    <source>
        <dbReference type="ARBA" id="ARBA00022729"/>
    </source>
</evidence>
<dbReference type="InterPro" id="IPR003599">
    <property type="entry name" value="Ig_sub"/>
</dbReference>
<evidence type="ECO:0000313" key="6">
    <source>
        <dbReference type="Proteomes" id="UP000694393"/>
    </source>
</evidence>
<feature type="domain" description="Ig-like" evidence="4">
    <location>
        <begin position="5"/>
        <end position="124"/>
    </location>
</feature>
<dbReference type="PANTHER" id="PTHR16423:SF6">
    <property type="entry name" value="TRIGGERING RECEPTOR EXPRESSED ON MYELOID CELLS 2-RELATED"/>
    <property type="match status" value="1"/>
</dbReference>
<dbReference type="Gene3D" id="2.60.40.10">
    <property type="entry name" value="Immunoglobulins"/>
    <property type="match status" value="1"/>
</dbReference>
<dbReference type="Proteomes" id="UP000694393">
    <property type="component" value="Unplaced"/>
</dbReference>